<evidence type="ECO:0000313" key="1">
    <source>
        <dbReference type="EMBL" id="PZF89759.1"/>
    </source>
</evidence>
<comment type="caution">
    <text evidence="1">The sequence shown here is derived from an EMBL/GenBank/DDBJ whole genome shotgun (WGS) entry which is preliminary data.</text>
</comment>
<proteinExistence type="predicted"/>
<dbReference type="Proteomes" id="UP000248627">
    <property type="component" value="Unassembled WGS sequence"/>
</dbReference>
<dbReference type="AlphaFoldDB" id="A0A2W2CN09"/>
<evidence type="ECO:0000313" key="2">
    <source>
        <dbReference type="Proteomes" id="UP000248627"/>
    </source>
</evidence>
<dbReference type="EMBL" id="POTX01000208">
    <property type="protein sequence ID" value="PZF89759.1"/>
    <property type="molecule type" value="Genomic_DNA"/>
</dbReference>
<gene>
    <name evidence="1" type="ORF">C1I93_23670</name>
</gene>
<dbReference type="RefSeq" id="WP_111245497.1">
    <property type="nucleotide sequence ID" value="NZ_AP023358.1"/>
</dbReference>
<organism evidence="1 2">
    <name type="scientific">Micromonospora endophytica</name>
    <dbReference type="NCBI Taxonomy" id="515350"/>
    <lineage>
        <taxon>Bacteria</taxon>
        <taxon>Bacillati</taxon>
        <taxon>Actinomycetota</taxon>
        <taxon>Actinomycetes</taxon>
        <taxon>Micromonosporales</taxon>
        <taxon>Micromonosporaceae</taxon>
        <taxon>Micromonospora</taxon>
    </lineage>
</organism>
<protein>
    <submittedName>
        <fullName evidence="1">Uncharacterized protein</fullName>
    </submittedName>
</protein>
<keyword evidence="2" id="KW-1185">Reference proteome</keyword>
<sequence length="148" mass="16515">MGMDIHDQYERDADQHLATYGLHVAPDQVPIVRDVLMRETRREADTYAGRGTIPGNTQLMRICAVQLWHAGAVEDVLLVHRARRSSMDATGAVDAELMLGAGVARTKAYLATLATDEARQILEEIAWVEDSYAADRYAAFLDTYYRTA</sequence>
<reference evidence="1 2" key="1">
    <citation type="submission" date="2018-01" db="EMBL/GenBank/DDBJ databases">
        <title>Draft genome sequence of Jishengella endophytica.</title>
        <authorList>
            <person name="Sahin N."/>
            <person name="Ay H."/>
            <person name="Saygin H."/>
        </authorList>
    </citation>
    <scope>NUCLEOTIDE SEQUENCE [LARGE SCALE GENOMIC DNA]</scope>
    <source>
        <strain evidence="1 2">DSM 45430</strain>
    </source>
</reference>
<accession>A0A2W2CN09</accession>
<name>A0A2W2CN09_9ACTN</name>
<dbReference type="OrthoDB" id="2652375at2"/>